<dbReference type="Pfam" id="PF02841">
    <property type="entry name" value="GBP_C"/>
    <property type="match status" value="1"/>
</dbReference>
<evidence type="ECO:0000256" key="2">
    <source>
        <dbReference type="ARBA" id="ARBA00022741"/>
    </source>
</evidence>
<evidence type="ECO:0000259" key="8">
    <source>
        <dbReference type="PROSITE" id="PS51715"/>
    </source>
</evidence>
<reference evidence="10 11" key="1">
    <citation type="submission" date="2025-04" db="UniProtKB">
        <authorList>
            <consortium name="RefSeq"/>
        </authorList>
    </citation>
    <scope>IDENTIFICATION</scope>
</reference>
<keyword evidence="9" id="KW-1185">Reference proteome</keyword>
<dbReference type="InterPro" id="IPR003191">
    <property type="entry name" value="Guanylate-bd/ATL_C"/>
</dbReference>
<evidence type="ECO:0000256" key="1">
    <source>
        <dbReference type="ARBA" id="ARBA00022588"/>
    </source>
</evidence>
<name>A0A6P8F0L1_CLUHA</name>
<keyword evidence="7" id="KW-0175">Coiled coil</keyword>
<evidence type="ECO:0000256" key="3">
    <source>
        <dbReference type="ARBA" id="ARBA00022801"/>
    </source>
</evidence>
<keyword evidence="5" id="KW-0342">GTP-binding</keyword>
<dbReference type="RefSeq" id="XP_042559525.1">
    <property type="nucleotide sequence ID" value="XM_042703591.1"/>
</dbReference>
<keyword evidence="2" id="KW-0547">Nucleotide-binding</keyword>
<dbReference type="AlphaFoldDB" id="A0A6P8F0L1"/>
<dbReference type="GO" id="GO:0045087">
    <property type="term" value="P:innate immune response"/>
    <property type="evidence" value="ECO:0007669"/>
    <property type="project" value="UniProtKB-KW"/>
</dbReference>
<dbReference type="InterPro" id="IPR015894">
    <property type="entry name" value="Guanylate-bd_N"/>
</dbReference>
<dbReference type="FunFam" id="3.40.50.300:FF:002830">
    <property type="entry name" value="Guanylate-binding protein 2"/>
    <property type="match status" value="1"/>
</dbReference>
<dbReference type="PANTHER" id="PTHR10751">
    <property type="entry name" value="GUANYLATE BINDING PROTEIN"/>
    <property type="match status" value="1"/>
</dbReference>
<dbReference type="GO" id="GO:0005525">
    <property type="term" value="F:GTP binding"/>
    <property type="evidence" value="ECO:0007669"/>
    <property type="project" value="UniProtKB-KW"/>
</dbReference>
<keyword evidence="3" id="KW-0378">Hydrolase</keyword>
<proteinExistence type="inferred from homology"/>
<evidence type="ECO:0000256" key="7">
    <source>
        <dbReference type="SAM" id="Coils"/>
    </source>
</evidence>
<sequence length="624" mass="70697">MSGGPPHMPAPVCLIENAESRLQTVESALDILRGIQQPVVVVAVVGLYRTGKSYLMNRLAGQQSGFALGSTIESKTKGIWMWCVPHPSKPGHTLLLLDTEGLGDVDKGDSKNDAWIFCLAVLLSSTLVYNSRGTIDNQALEKLHYVTELTDHIQIKSADDRDEDDEEEDCKFVRFFPDFVWAVRDFTLERKLNGRDVSEDEYLNFALQLKKGLNNKAVTYNLPRQCIRNFFPARKCFTFPFPTLAKNMTNLDSMAEADLFPDFLSVAKRFCSYVFAESRVKTVQGGHKVTGSRFSHLVKIYVDAINSGSIPCLENAVVAMAEIENQSAVNAGLQLYEQGMGDLSKTFPTDLGTVSAEHHRLSTMARQEFLKRSFKDEEGKYMTQLEEKVSQLSEQLFALNMEASGKLCRKLLLDLYGPMAANIQQGRYAKAGGYEIYCLDRNAMVAKYRQHGKKGMKGEEMLENFIQEKNAEANSILKADETLTESDKKMAEAREQARVQEQKVKAEKQRSQDLQCALEDERCSQEECVARLVEKMEEEKRLQHEELERALESKLKEQREMLEKGFKDKAEIMGQEIEQLKKEKTQIKEAKPGFLEKVFLPIAKIGNNVFSTVLQYKGIRKMFK</sequence>
<dbReference type="InterPro" id="IPR027417">
    <property type="entry name" value="P-loop_NTPase"/>
</dbReference>
<dbReference type="SUPFAM" id="SSF48340">
    <property type="entry name" value="Interferon-induced guanylate-binding protein 1 (GBP1), C-terminal domain"/>
    <property type="match status" value="1"/>
</dbReference>
<evidence type="ECO:0000313" key="11">
    <source>
        <dbReference type="RefSeq" id="XP_042559525.1"/>
    </source>
</evidence>
<keyword evidence="4" id="KW-0391">Immunity</keyword>
<dbReference type="GeneID" id="105896910"/>
<dbReference type="CDD" id="cd16269">
    <property type="entry name" value="GBP_C"/>
    <property type="match status" value="1"/>
</dbReference>
<dbReference type="InterPro" id="IPR030386">
    <property type="entry name" value="G_GB1_RHD3_dom"/>
</dbReference>
<dbReference type="RefSeq" id="XP_031418239.1">
    <property type="nucleotide sequence ID" value="XM_031562379.2"/>
</dbReference>
<dbReference type="SUPFAM" id="SSF52540">
    <property type="entry name" value="P-loop containing nucleoside triphosphate hydrolases"/>
    <property type="match status" value="1"/>
</dbReference>
<evidence type="ECO:0000256" key="6">
    <source>
        <dbReference type="PROSITE-ProRule" id="PRU01052"/>
    </source>
</evidence>
<evidence type="ECO:0000313" key="9">
    <source>
        <dbReference type="Proteomes" id="UP000515152"/>
    </source>
</evidence>
<dbReference type="Gene3D" id="3.40.50.300">
    <property type="entry name" value="P-loop containing nucleotide triphosphate hydrolases"/>
    <property type="match status" value="1"/>
</dbReference>
<protein>
    <submittedName>
        <fullName evidence="10 11">Guanylate-binding protein 1-like isoform X3</fullName>
    </submittedName>
</protein>
<dbReference type="Pfam" id="PF02263">
    <property type="entry name" value="GBP"/>
    <property type="match status" value="1"/>
</dbReference>
<dbReference type="CDD" id="cd01851">
    <property type="entry name" value="GBP"/>
    <property type="match status" value="1"/>
</dbReference>
<evidence type="ECO:0000313" key="10">
    <source>
        <dbReference type="RefSeq" id="XP_031418239.1"/>
    </source>
</evidence>
<organism evidence="9 10">
    <name type="scientific">Clupea harengus</name>
    <name type="common">Atlantic herring</name>
    <dbReference type="NCBI Taxonomy" id="7950"/>
    <lineage>
        <taxon>Eukaryota</taxon>
        <taxon>Metazoa</taxon>
        <taxon>Chordata</taxon>
        <taxon>Craniata</taxon>
        <taxon>Vertebrata</taxon>
        <taxon>Euteleostomi</taxon>
        <taxon>Actinopterygii</taxon>
        <taxon>Neopterygii</taxon>
        <taxon>Teleostei</taxon>
        <taxon>Clupei</taxon>
        <taxon>Clupeiformes</taxon>
        <taxon>Clupeoidei</taxon>
        <taxon>Clupeidae</taxon>
        <taxon>Clupea</taxon>
    </lineage>
</organism>
<dbReference type="Proteomes" id="UP000515152">
    <property type="component" value="Chromosome 24"/>
</dbReference>
<evidence type="ECO:0000256" key="5">
    <source>
        <dbReference type="ARBA" id="ARBA00023134"/>
    </source>
</evidence>
<dbReference type="PROSITE" id="PS51715">
    <property type="entry name" value="G_GB1_RHD3"/>
    <property type="match status" value="1"/>
</dbReference>
<dbReference type="InterPro" id="IPR037684">
    <property type="entry name" value="GBP_C"/>
</dbReference>
<accession>A0A6P8F0L1</accession>
<feature type="coiled-coil region" evidence="7">
    <location>
        <begin position="476"/>
        <end position="590"/>
    </location>
</feature>
<dbReference type="InterPro" id="IPR036543">
    <property type="entry name" value="Guanylate-bd_C_sf"/>
</dbReference>
<feature type="domain" description="GB1/RHD3-type G" evidence="8">
    <location>
        <begin position="36"/>
        <end position="279"/>
    </location>
</feature>
<keyword evidence="1" id="KW-0399">Innate immunity</keyword>
<evidence type="ECO:0000256" key="4">
    <source>
        <dbReference type="ARBA" id="ARBA00022859"/>
    </source>
</evidence>
<dbReference type="GO" id="GO:0003924">
    <property type="term" value="F:GTPase activity"/>
    <property type="evidence" value="ECO:0007669"/>
    <property type="project" value="InterPro"/>
</dbReference>
<gene>
    <name evidence="10 11" type="primary">LOC105896910</name>
</gene>
<dbReference type="Gene3D" id="1.20.1000.10">
    <property type="entry name" value="Guanylate-binding protein, C-terminal domain"/>
    <property type="match status" value="1"/>
</dbReference>
<comment type="similarity">
    <text evidence="6">Belongs to the TRAFAC class dynamin-like GTPase superfamily. GB1/RHD3 GTPase family.</text>
</comment>